<feature type="transmembrane region" description="Helical" evidence="7">
    <location>
        <begin position="96"/>
        <end position="115"/>
    </location>
</feature>
<feature type="domain" description="MARVEL" evidence="8">
    <location>
        <begin position="12"/>
        <end position="160"/>
    </location>
</feature>
<dbReference type="PANTHER" id="PTHR10838:SF20">
    <property type="entry name" value="SYNAPTOGYRIN"/>
    <property type="match status" value="1"/>
</dbReference>
<organism evidence="9 10">
    <name type="scientific">Desmophyllum pertusum</name>
    <dbReference type="NCBI Taxonomy" id="174260"/>
    <lineage>
        <taxon>Eukaryota</taxon>
        <taxon>Metazoa</taxon>
        <taxon>Cnidaria</taxon>
        <taxon>Anthozoa</taxon>
        <taxon>Hexacorallia</taxon>
        <taxon>Scleractinia</taxon>
        <taxon>Caryophylliina</taxon>
        <taxon>Caryophylliidae</taxon>
        <taxon>Desmophyllum</taxon>
    </lineage>
</organism>
<dbReference type="PANTHER" id="PTHR10838">
    <property type="entry name" value="SYNAPTOGYRIN"/>
    <property type="match status" value="1"/>
</dbReference>
<dbReference type="GO" id="GO:0031594">
    <property type="term" value="C:neuromuscular junction"/>
    <property type="evidence" value="ECO:0007669"/>
    <property type="project" value="TreeGrafter"/>
</dbReference>
<dbReference type="InterPro" id="IPR008253">
    <property type="entry name" value="Marvel"/>
</dbReference>
<evidence type="ECO:0000259" key="8">
    <source>
        <dbReference type="PROSITE" id="PS51225"/>
    </source>
</evidence>
<dbReference type="GO" id="GO:0030672">
    <property type="term" value="C:synaptic vesicle membrane"/>
    <property type="evidence" value="ECO:0007669"/>
    <property type="project" value="TreeGrafter"/>
</dbReference>
<keyword evidence="3 6" id="KW-0812">Transmembrane</keyword>
<evidence type="ECO:0000313" key="9">
    <source>
        <dbReference type="EMBL" id="KAJ7331177.1"/>
    </source>
</evidence>
<dbReference type="Pfam" id="PF01284">
    <property type="entry name" value="MARVEL"/>
    <property type="match status" value="1"/>
</dbReference>
<evidence type="ECO:0000256" key="4">
    <source>
        <dbReference type="ARBA" id="ARBA00022989"/>
    </source>
</evidence>
<dbReference type="EMBL" id="MU827790">
    <property type="protein sequence ID" value="KAJ7331177.1"/>
    <property type="molecule type" value="Genomic_DNA"/>
</dbReference>
<proteinExistence type="inferred from homology"/>
<accession>A0A9W9YER4</accession>
<protein>
    <submittedName>
        <fullName evidence="9">Synaptogyrin-1</fullName>
    </submittedName>
</protein>
<keyword evidence="10" id="KW-1185">Reference proteome</keyword>
<feature type="transmembrane region" description="Helical" evidence="7">
    <location>
        <begin position="55"/>
        <end position="76"/>
    </location>
</feature>
<sequence length="225" mass="25655">MEGDSVERVTTFLQKPQTVLRLISIVFAIVVFSCISAGGYDEINGFCLFNKRSGACHYGVGIGVIAFLACIAFLAIDVQFDTIDNPDTKKYITLGDLAFSAFWCFLWFVGFCYLADMWRKQNKDPFSTMQINNCQAAIAFSFFSIITWAGLSVMAFTKYRRLLTEFEYSGIIYQVIHIHHLMPRFPPLKSREIHTRLNHSLIRQLTALLGKILLLLTSMLLHRTN</sequence>
<evidence type="ECO:0000256" key="2">
    <source>
        <dbReference type="ARBA" id="ARBA00010252"/>
    </source>
</evidence>
<dbReference type="PROSITE" id="PS51225">
    <property type="entry name" value="MARVEL"/>
    <property type="match status" value="1"/>
</dbReference>
<dbReference type="InterPro" id="IPR016579">
    <property type="entry name" value="Synaptogyrin"/>
</dbReference>
<evidence type="ECO:0000256" key="6">
    <source>
        <dbReference type="PROSITE-ProRule" id="PRU00581"/>
    </source>
</evidence>
<reference evidence="9" key="1">
    <citation type="submission" date="2023-01" db="EMBL/GenBank/DDBJ databases">
        <title>Genome assembly of the deep-sea coral Lophelia pertusa.</title>
        <authorList>
            <person name="Herrera S."/>
            <person name="Cordes E."/>
        </authorList>
    </citation>
    <scope>NUCLEOTIDE SEQUENCE</scope>
    <source>
        <strain evidence="9">USNM1676648</strain>
        <tissue evidence="9">Polyp</tissue>
    </source>
</reference>
<evidence type="ECO:0000256" key="1">
    <source>
        <dbReference type="ARBA" id="ARBA00004141"/>
    </source>
</evidence>
<evidence type="ECO:0000256" key="5">
    <source>
        <dbReference type="ARBA" id="ARBA00023136"/>
    </source>
</evidence>
<evidence type="ECO:0000256" key="3">
    <source>
        <dbReference type="ARBA" id="ARBA00022692"/>
    </source>
</evidence>
<gene>
    <name evidence="9" type="primary">SYNGR1</name>
    <name evidence="9" type="ORF">OS493_020880</name>
</gene>
<comment type="caution">
    <text evidence="9">The sequence shown here is derived from an EMBL/GenBank/DDBJ whole genome shotgun (WGS) entry which is preliminary data.</text>
</comment>
<comment type="similarity">
    <text evidence="2">Belongs to the synaptogyrin family.</text>
</comment>
<dbReference type="OrthoDB" id="10041611at2759"/>
<feature type="transmembrane region" description="Helical" evidence="7">
    <location>
        <begin position="136"/>
        <end position="156"/>
    </location>
</feature>
<dbReference type="AlphaFoldDB" id="A0A9W9YER4"/>
<evidence type="ECO:0000256" key="7">
    <source>
        <dbReference type="SAM" id="Phobius"/>
    </source>
</evidence>
<keyword evidence="5 6" id="KW-0472">Membrane</keyword>
<evidence type="ECO:0000313" key="10">
    <source>
        <dbReference type="Proteomes" id="UP001163046"/>
    </source>
</evidence>
<feature type="transmembrane region" description="Helical" evidence="7">
    <location>
        <begin position="20"/>
        <end position="43"/>
    </location>
</feature>
<comment type="subcellular location">
    <subcellularLocation>
        <location evidence="1">Membrane</location>
        <topology evidence="1">Multi-pass membrane protein</topology>
    </subcellularLocation>
</comment>
<name>A0A9W9YER4_9CNID</name>
<keyword evidence="4 7" id="KW-1133">Transmembrane helix</keyword>
<dbReference type="Proteomes" id="UP001163046">
    <property type="component" value="Unassembled WGS sequence"/>
</dbReference>